<protein>
    <submittedName>
        <fullName evidence="1">Uncharacterized protein</fullName>
    </submittedName>
</protein>
<dbReference type="Proteomes" id="UP001516400">
    <property type="component" value="Unassembled WGS sequence"/>
</dbReference>
<keyword evidence="2" id="KW-1185">Reference proteome</keyword>
<evidence type="ECO:0000313" key="1">
    <source>
        <dbReference type="EMBL" id="KAL3289730.1"/>
    </source>
</evidence>
<name>A0ABD2PH23_9CUCU</name>
<sequence length="64" mass="7402">MIIMKILQILGVNEDIQKFTSAPKLVWICLGKVATDVTKEHIMTHLKKVHKREDFFVEPLTVPE</sequence>
<feature type="non-terminal residue" evidence="1">
    <location>
        <position position="64"/>
    </location>
</feature>
<reference evidence="1 2" key="1">
    <citation type="journal article" date="2021" name="BMC Biol.">
        <title>Horizontally acquired antibacterial genes associated with adaptive radiation of ladybird beetles.</title>
        <authorList>
            <person name="Li H.S."/>
            <person name="Tang X.F."/>
            <person name="Huang Y.H."/>
            <person name="Xu Z.Y."/>
            <person name="Chen M.L."/>
            <person name="Du X.Y."/>
            <person name="Qiu B.Y."/>
            <person name="Chen P.T."/>
            <person name="Zhang W."/>
            <person name="Slipinski A."/>
            <person name="Escalona H.E."/>
            <person name="Waterhouse R.M."/>
            <person name="Zwick A."/>
            <person name="Pang H."/>
        </authorList>
    </citation>
    <scope>NUCLEOTIDE SEQUENCE [LARGE SCALE GENOMIC DNA]</scope>
    <source>
        <strain evidence="1">SYSU2018</strain>
    </source>
</reference>
<dbReference type="AlphaFoldDB" id="A0ABD2PH23"/>
<organism evidence="1 2">
    <name type="scientific">Cryptolaemus montrouzieri</name>
    <dbReference type="NCBI Taxonomy" id="559131"/>
    <lineage>
        <taxon>Eukaryota</taxon>
        <taxon>Metazoa</taxon>
        <taxon>Ecdysozoa</taxon>
        <taxon>Arthropoda</taxon>
        <taxon>Hexapoda</taxon>
        <taxon>Insecta</taxon>
        <taxon>Pterygota</taxon>
        <taxon>Neoptera</taxon>
        <taxon>Endopterygota</taxon>
        <taxon>Coleoptera</taxon>
        <taxon>Polyphaga</taxon>
        <taxon>Cucujiformia</taxon>
        <taxon>Coccinelloidea</taxon>
        <taxon>Coccinellidae</taxon>
        <taxon>Scymninae</taxon>
        <taxon>Scymnini</taxon>
        <taxon>Cryptolaemus</taxon>
    </lineage>
</organism>
<gene>
    <name evidence="1" type="ORF">HHI36_023128</name>
</gene>
<comment type="caution">
    <text evidence="1">The sequence shown here is derived from an EMBL/GenBank/DDBJ whole genome shotgun (WGS) entry which is preliminary data.</text>
</comment>
<proteinExistence type="predicted"/>
<dbReference type="EMBL" id="JABFTP020000186">
    <property type="protein sequence ID" value="KAL3289730.1"/>
    <property type="molecule type" value="Genomic_DNA"/>
</dbReference>
<evidence type="ECO:0000313" key="2">
    <source>
        <dbReference type="Proteomes" id="UP001516400"/>
    </source>
</evidence>
<accession>A0ABD2PH23</accession>